<dbReference type="PANTHER" id="PTHR30255">
    <property type="entry name" value="SINGLE-STRANDED-DNA-SPECIFIC EXONUCLEASE RECJ"/>
    <property type="match status" value="1"/>
</dbReference>
<dbReference type="Proteomes" id="UP000250991">
    <property type="component" value="Unassembled WGS sequence"/>
</dbReference>
<protein>
    <submittedName>
        <fullName evidence="2">Single-stranded DNA-specific exonuclease</fullName>
        <ecNumber evidence="2">3.1.-.-</ecNumber>
    </submittedName>
</protein>
<dbReference type="InterPro" id="IPR038763">
    <property type="entry name" value="DHH_sf"/>
</dbReference>
<dbReference type="Gene3D" id="3.90.1640.30">
    <property type="match status" value="1"/>
</dbReference>
<keyword evidence="2" id="KW-0269">Exonuclease</keyword>
<organism evidence="2 3">
    <name type="scientific">Escherichia coli</name>
    <dbReference type="NCBI Taxonomy" id="562"/>
    <lineage>
        <taxon>Bacteria</taxon>
        <taxon>Pseudomonadati</taxon>
        <taxon>Pseudomonadota</taxon>
        <taxon>Gammaproteobacteria</taxon>
        <taxon>Enterobacterales</taxon>
        <taxon>Enterobacteriaceae</taxon>
        <taxon>Escherichia</taxon>
    </lineage>
</organism>
<keyword evidence="2" id="KW-0540">Nuclease</keyword>
<evidence type="ECO:0000259" key="1">
    <source>
        <dbReference type="Pfam" id="PF02272"/>
    </source>
</evidence>
<dbReference type="GO" id="GO:0004527">
    <property type="term" value="F:exonuclease activity"/>
    <property type="evidence" value="ECO:0007669"/>
    <property type="project" value="UniProtKB-KW"/>
</dbReference>
<dbReference type="STRING" id="585034.ECIAI1_3011"/>
<dbReference type="GO" id="GO:0003676">
    <property type="term" value="F:nucleic acid binding"/>
    <property type="evidence" value="ECO:0007669"/>
    <property type="project" value="InterPro"/>
</dbReference>
<feature type="domain" description="DHHA1" evidence="1">
    <location>
        <begin position="154"/>
        <end position="249"/>
    </location>
</feature>
<dbReference type="EC" id="3.1.-.-" evidence="2"/>
<dbReference type="Pfam" id="PF02272">
    <property type="entry name" value="DHHA1"/>
    <property type="match status" value="1"/>
</dbReference>
<sequence length="295" mass="31872">MRDQGWFDERGIAIPNLAELLDLVALGTVADVVPLDANNRILTWQGMSRIRAGKCRPGIKALLEVANRDAQKLAASDLGFALGPRLNAAGRLDDMSVGVALLLCDNIGEARVLANELDALNQTRKEIEQGMQVEALTLCEKLERSRDTLPGGLAMYHPEWHQGVVGILASRIKERFHRPVIAFAPAGDGTLKGSGRSIQGLHMRDALERLDTLYPGMMLKFGGHAMAAGLSLEEDKFELFQQRFGELVTEWLDPSLLQGEVVSDGPLSPAEMTMEVAAAAARCWPVGADVPGAAV</sequence>
<gene>
    <name evidence="2" type="primary">recJ_3</name>
    <name evidence="2" type="ORF">NCTC8009_02282</name>
</gene>
<dbReference type="AlphaFoldDB" id="A0A2X3JPY0"/>
<dbReference type="InterPro" id="IPR003156">
    <property type="entry name" value="DHHA1_dom"/>
</dbReference>
<keyword evidence="2" id="KW-0378">Hydrolase</keyword>
<dbReference type="FunFam" id="3.10.310.30:FF:000001">
    <property type="entry name" value="Single-stranded-DNA-specific exonuclease recJ"/>
    <property type="match status" value="1"/>
</dbReference>
<dbReference type="Gene3D" id="3.10.310.30">
    <property type="match status" value="1"/>
</dbReference>
<name>A0A2X3JPY0_ECOLX</name>
<evidence type="ECO:0000313" key="2">
    <source>
        <dbReference type="EMBL" id="SQD01846.1"/>
    </source>
</evidence>
<evidence type="ECO:0000313" key="3">
    <source>
        <dbReference type="Proteomes" id="UP000250991"/>
    </source>
</evidence>
<reference evidence="2 3" key="1">
    <citation type="submission" date="2018-06" db="EMBL/GenBank/DDBJ databases">
        <authorList>
            <consortium name="Pathogen Informatics"/>
            <person name="Doyle S."/>
        </authorList>
    </citation>
    <scope>NUCLEOTIDE SEQUENCE [LARGE SCALE GENOMIC DNA]</scope>
    <source>
        <strain evidence="2 3">NCTC8009</strain>
    </source>
</reference>
<accession>A0A2X3JPY0</accession>
<proteinExistence type="predicted"/>
<dbReference type="SUPFAM" id="SSF64182">
    <property type="entry name" value="DHH phosphoesterases"/>
    <property type="match status" value="1"/>
</dbReference>
<dbReference type="PANTHER" id="PTHR30255:SF2">
    <property type="entry name" value="SINGLE-STRANDED-DNA-SPECIFIC EXONUCLEASE RECJ"/>
    <property type="match status" value="1"/>
</dbReference>
<dbReference type="EMBL" id="UARW01000010">
    <property type="protein sequence ID" value="SQD01846.1"/>
    <property type="molecule type" value="Genomic_DNA"/>
</dbReference>
<dbReference type="InterPro" id="IPR051673">
    <property type="entry name" value="SSDNA_exonuclease_RecJ"/>
</dbReference>